<reference evidence="2 4" key="2">
    <citation type="journal article" date="2011" name="PLoS Biol.">
        <title>Modernizing reference genome assemblies.</title>
        <authorList>
            <person name="Church D.M."/>
            <person name="Schneider V.A."/>
            <person name="Graves T."/>
            <person name="Auger K."/>
            <person name="Cunningham F."/>
            <person name="Bouk N."/>
            <person name="Chen H.C."/>
            <person name="Agarwala R."/>
            <person name="McLaren W.M."/>
            <person name="Ritchie G.R."/>
            <person name="Albracht D."/>
            <person name="Kremitzki M."/>
            <person name="Rock S."/>
            <person name="Kotkiewicz H."/>
            <person name="Kremitzki C."/>
            <person name="Wollam A."/>
            <person name="Trani L."/>
            <person name="Fulton L."/>
            <person name="Fulton R."/>
            <person name="Matthews L."/>
            <person name="Whitehead S."/>
            <person name="Chow W."/>
            <person name="Torrance J."/>
            <person name="Dunn M."/>
            <person name="Harden G."/>
            <person name="Threadgold G."/>
            <person name="Wood J."/>
            <person name="Collins J."/>
            <person name="Heath P."/>
            <person name="Griffiths G."/>
            <person name="Pelan S."/>
            <person name="Grafham D."/>
            <person name="Eichler E.E."/>
            <person name="Weinstock G."/>
            <person name="Mardis E.R."/>
            <person name="Wilson R.K."/>
            <person name="Howe K."/>
            <person name="Flicek P."/>
            <person name="Hubbard T."/>
        </authorList>
    </citation>
    <scope>NUCLEOTIDE SEQUENCE [LARGE SCALE GENOMIC DNA]</scope>
    <source>
        <strain evidence="2 4">C57BL/6J</strain>
    </source>
</reference>
<feature type="signal peptide" evidence="1">
    <location>
        <begin position="1"/>
        <end position="24"/>
    </location>
</feature>
<reference evidence="2" key="3">
    <citation type="submission" date="2025-08" db="UniProtKB">
        <authorList>
            <consortium name="Ensembl"/>
        </authorList>
    </citation>
    <scope>IDENTIFICATION</scope>
    <source>
        <strain evidence="2">C57BL/6J</strain>
    </source>
</reference>
<gene>
    <name evidence="2 3" type="primary">Cd300c2</name>
    <name evidence="3" type="synonym">AF251705</name>
</gene>
<dbReference type="Proteomes" id="UP000000589">
    <property type="component" value="Chromosome 11"/>
</dbReference>
<keyword evidence="4" id="KW-1185">Reference proteome</keyword>
<accession>E0CYN3</accession>
<dbReference type="Bgee" id="ENSMUSG00000044811">
    <property type="expression patterns" value="Expressed in stroma of bone marrow and 112 other cell types or tissues"/>
</dbReference>
<name>E0CYN3_MOUSE</name>
<dbReference type="Ensembl" id="ENSMUST00000141188.2">
    <property type="protein sequence ID" value="ENSMUSP00000124035.2"/>
    <property type="gene ID" value="ENSMUSG00000044811.15"/>
</dbReference>
<dbReference type="ExpressionAtlas" id="E0CYN3">
    <property type="expression patterns" value="baseline and differential"/>
</dbReference>
<evidence type="ECO:0000313" key="4">
    <source>
        <dbReference type="Proteomes" id="UP000000589"/>
    </source>
</evidence>
<organism evidence="2 4">
    <name type="scientific">Mus musculus</name>
    <name type="common">Mouse</name>
    <dbReference type="NCBI Taxonomy" id="10090"/>
    <lineage>
        <taxon>Eukaryota</taxon>
        <taxon>Metazoa</taxon>
        <taxon>Chordata</taxon>
        <taxon>Craniata</taxon>
        <taxon>Vertebrata</taxon>
        <taxon>Euteleostomi</taxon>
        <taxon>Mammalia</taxon>
        <taxon>Eutheria</taxon>
        <taxon>Euarchontoglires</taxon>
        <taxon>Glires</taxon>
        <taxon>Rodentia</taxon>
        <taxon>Myomorpha</taxon>
        <taxon>Muroidea</taxon>
        <taxon>Muridae</taxon>
        <taxon>Murinae</taxon>
        <taxon>Mus</taxon>
        <taxon>Mus</taxon>
    </lineage>
</organism>
<reference evidence="2" key="4">
    <citation type="submission" date="2025-09" db="UniProtKB">
        <authorList>
            <consortium name="Ensembl"/>
        </authorList>
    </citation>
    <scope>IDENTIFICATION</scope>
    <source>
        <strain evidence="2">C57BL/6J</strain>
    </source>
</reference>
<dbReference type="AGR" id="MGI:2153249"/>
<protein>
    <submittedName>
        <fullName evidence="2">CD300C molecule 2</fullName>
    </submittedName>
</protein>
<sequence>MIPRVIRLWLPSALFLSQVPETRGFLRTDQREDLLPSSCQGAELKLLFSRLCPTAWPQHYHRRCWGIAQCVMSIRGEIQD</sequence>
<evidence type="ECO:0000313" key="2">
    <source>
        <dbReference type="Ensembl" id="ENSMUSP00000124035.2"/>
    </source>
</evidence>
<reference evidence="2 4" key="1">
    <citation type="journal article" date="2009" name="PLoS Biol.">
        <title>Lineage-specific biology revealed by a finished genome assembly of the mouse.</title>
        <authorList>
            <consortium name="Mouse Genome Sequencing Consortium"/>
            <person name="Church D.M."/>
            <person name="Goodstadt L."/>
            <person name="Hillier L.W."/>
            <person name="Zody M.C."/>
            <person name="Goldstein S."/>
            <person name="She X."/>
            <person name="Bult C.J."/>
            <person name="Agarwala R."/>
            <person name="Cherry J.L."/>
            <person name="DiCuccio M."/>
            <person name="Hlavina W."/>
            <person name="Kapustin Y."/>
            <person name="Meric P."/>
            <person name="Maglott D."/>
            <person name="Birtle Z."/>
            <person name="Marques A.C."/>
            <person name="Graves T."/>
            <person name="Zhou S."/>
            <person name="Teague B."/>
            <person name="Potamousis K."/>
            <person name="Churas C."/>
            <person name="Place M."/>
            <person name="Herschleb J."/>
            <person name="Runnheim R."/>
            <person name="Forrest D."/>
            <person name="Amos-Landgraf J."/>
            <person name="Schwartz D.C."/>
            <person name="Cheng Z."/>
            <person name="Lindblad-Toh K."/>
            <person name="Eichler E.E."/>
            <person name="Ponting C.P."/>
        </authorList>
    </citation>
    <scope>NUCLEOTIDE SEQUENCE [LARGE SCALE GENOMIC DNA]</scope>
    <source>
        <strain evidence="2 4">C57BL/6J</strain>
    </source>
</reference>
<evidence type="ECO:0000313" key="3">
    <source>
        <dbReference type="MGI" id="MGI:2153249"/>
    </source>
</evidence>
<feature type="chain" id="PRO_5003133303" evidence="1">
    <location>
        <begin position="25"/>
        <end position="80"/>
    </location>
</feature>
<dbReference type="MGI" id="MGI:2153249">
    <property type="gene designation" value="Cd300c2"/>
</dbReference>
<dbReference type="GeneTree" id="ENSGT00940000159622"/>
<proteinExistence type="predicted"/>
<dbReference type="AlphaFoldDB" id="E0CYN3"/>
<dbReference type="HOGENOM" id="CLU_2589101_0_0_1"/>
<evidence type="ECO:0000256" key="1">
    <source>
        <dbReference type="SAM" id="SignalP"/>
    </source>
</evidence>
<dbReference type="VEuPathDB" id="HostDB:ENSMUSG00000044811"/>
<keyword evidence="1" id="KW-0732">Signal</keyword>
<dbReference type="OrthoDB" id="8959642at2759"/>